<evidence type="ECO:0000313" key="2">
    <source>
        <dbReference type="EMBL" id="CAF0792496.1"/>
    </source>
</evidence>
<sequence length="156" mass="18318">MDSLCEQIDKLTIDYLEEFGHLLACKQLLDDTIKQGYFNLSRARVIMGVNNLSRLQYSEKDPMIASTKISITLTPFNIEKQIDKEHYDDTLKWFGLLSPTILKQTQKCFQQTIDLALETCIRQKKILQLKNQIEQLLKEKKTFLIKENFDENKKDN</sequence>
<evidence type="ECO:0000256" key="1">
    <source>
        <dbReference type="ARBA" id="ARBA00093634"/>
    </source>
</evidence>
<dbReference type="EMBL" id="CAJOBD010000096">
    <property type="protein sequence ID" value="CAF3574025.1"/>
    <property type="molecule type" value="Genomic_DNA"/>
</dbReference>
<protein>
    <recommendedName>
        <fullName evidence="1">Vacuolar ATPase assembly protein VMA22</fullName>
    </recommendedName>
</protein>
<accession>A0A813SAV4</accession>
<comment type="caution">
    <text evidence="2">The sequence shown here is derived from an EMBL/GenBank/DDBJ whole genome shotgun (WGS) entry which is preliminary data.</text>
</comment>
<dbReference type="AlphaFoldDB" id="A0A813SAV4"/>
<dbReference type="PANTHER" id="PTHR31996">
    <property type="entry name" value="COILED-COIL DOMAIN-CONTAINING PROTEIN 115"/>
    <property type="match status" value="1"/>
</dbReference>
<organism evidence="2 6">
    <name type="scientific">Rotaria sordida</name>
    <dbReference type="NCBI Taxonomy" id="392033"/>
    <lineage>
        <taxon>Eukaryota</taxon>
        <taxon>Metazoa</taxon>
        <taxon>Spiralia</taxon>
        <taxon>Gnathifera</taxon>
        <taxon>Rotifera</taxon>
        <taxon>Eurotatoria</taxon>
        <taxon>Bdelloidea</taxon>
        <taxon>Philodinida</taxon>
        <taxon>Philodinidae</taxon>
        <taxon>Rotaria</taxon>
    </lineage>
</organism>
<proteinExistence type="predicted"/>
<dbReference type="GO" id="GO:0070072">
    <property type="term" value="P:vacuolar proton-transporting V-type ATPase complex assembly"/>
    <property type="evidence" value="ECO:0007669"/>
    <property type="project" value="InterPro"/>
</dbReference>
<evidence type="ECO:0000313" key="4">
    <source>
        <dbReference type="EMBL" id="CAF3479179.1"/>
    </source>
</evidence>
<reference evidence="2" key="1">
    <citation type="submission" date="2021-02" db="EMBL/GenBank/DDBJ databases">
        <authorList>
            <person name="Nowell W R."/>
        </authorList>
    </citation>
    <scope>NUCLEOTIDE SEQUENCE</scope>
</reference>
<dbReference type="OrthoDB" id="408631at2759"/>
<dbReference type="Gene3D" id="1.10.287.3240">
    <property type="match status" value="1"/>
</dbReference>
<dbReference type="Proteomes" id="UP000663864">
    <property type="component" value="Unassembled WGS sequence"/>
</dbReference>
<evidence type="ECO:0000313" key="3">
    <source>
        <dbReference type="EMBL" id="CAF0812792.1"/>
    </source>
</evidence>
<name>A0A813SAV4_9BILA</name>
<dbReference type="EMBL" id="CAJNOT010000063">
    <property type="protein sequence ID" value="CAF0812792.1"/>
    <property type="molecule type" value="Genomic_DNA"/>
</dbReference>
<dbReference type="Proteomes" id="UP000663882">
    <property type="component" value="Unassembled WGS sequence"/>
</dbReference>
<dbReference type="EMBL" id="CAJNOO010000084">
    <property type="protein sequence ID" value="CAF0792496.1"/>
    <property type="molecule type" value="Genomic_DNA"/>
</dbReference>
<dbReference type="EMBL" id="CAJOAX010000014">
    <property type="protein sequence ID" value="CAF3479179.1"/>
    <property type="molecule type" value="Genomic_DNA"/>
</dbReference>
<evidence type="ECO:0000313" key="5">
    <source>
        <dbReference type="EMBL" id="CAF3574025.1"/>
    </source>
</evidence>
<evidence type="ECO:0000313" key="6">
    <source>
        <dbReference type="Proteomes" id="UP000663882"/>
    </source>
</evidence>
<gene>
    <name evidence="5" type="ORF">JBS370_LOCUS2464</name>
    <name evidence="4" type="ORF">OTI717_LOCUS414</name>
    <name evidence="2" type="ORF">RFH988_LOCUS3492</name>
    <name evidence="3" type="ORF">ZHD862_LOCUS2987</name>
</gene>
<dbReference type="InterPro" id="IPR040357">
    <property type="entry name" value="Vma22/CCDC115"/>
</dbReference>
<dbReference type="GO" id="GO:0051082">
    <property type="term" value="F:unfolded protein binding"/>
    <property type="evidence" value="ECO:0007669"/>
    <property type="project" value="TreeGrafter"/>
</dbReference>
<dbReference type="Proteomes" id="UP000663836">
    <property type="component" value="Unassembled WGS sequence"/>
</dbReference>
<dbReference type="PANTHER" id="PTHR31996:SF2">
    <property type="entry name" value="COILED-COIL DOMAIN-CONTAINING PROTEIN 115"/>
    <property type="match status" value="1"/>
</dbReference>
<dbReference type="Proteomes" id="UP000663823">
    <property type="component" value="Unassembled WGS sequence"/>
</dbReference>